<sequence length="243" mass="25772">MGEVAFCKQFLTALDSRPIKLSSDHVADPRQYPAQPAFILPKLPHPPHPQRPSKPTSTGAPSTPSASTNNSTISITLKPTKTHPLTPPLTLPSISTSTTSIYDLKSAYGTTTSLPISKIKILYKKKPVPDSKTISEVLGLDSNTGGAEFGVMILGGLPSTPVTSPPATTPSEGDKGLAEASASGPGSENVNVELAAQDLSGKEVIASQEFWDDLKGFIVQRIRDVKEGERLVGVFKNAWESSR</sequence>
<dbReference type="EMBL" id="ML993895">
    <property type="protein sequence ID" value="KAF2203716.1"/>
    <property type="molecule type" value="Genomic_DNA"/>
</dbReference>
<feature type="region of interest" description="Disordered" evidence="1">
    <location>
        <begin position="158"/>
        <end position="188"/>
    </location>
</feature>
<evidence type="ECO:0000259" key="2">
    <source>
        <dbReference type="PROSITE" id="PS50053"/>
    </source>
</evidence>
<evidence type="ECO:0000313" key="3">
    <source>
        <dbReference type="EMBL" id="KAF2203716.1"/>
    </source>
</evidence>
<dbReference type="AlphaFoldDB" id="A0A9P4JQI3"/>
<reference evidence="3" key="1">
    <citation type="journal article" date="2020" name="Stud. Mycol.">
        <title>101 Dothideomycetes genomes: a test case for predicting lifestyles and emergence of pathogens.</title>
        <authorList>
            <person name="Haridas S."/>
            <person name="Albert R."/>
            <person name="Binder M."/>
            <person name="Bloem J."/>
            <person name="Labutti K."/>
            <person name="Salamov A."/>
            <person name="Andreopoulos B."/>
            <person name="Baker S."/>
            <person name="Barry K."/>
            <person name="Bills G."/>
            <person name="Bluhm B."/>
            <person name="Cannon C."/>
            <person name="Castanera R."/>
            <person name="Culley D."/>
            <person name="Daum C."/>
            <person name="Ezra D."/>
            <person name="Gonzalez J."/>
            <person name="Henrissat B."/>
            <person name="Kuo A."/>
            <person name="Liang C."/>
            <person name="Lipzen A."/>
            <person name="Lutzoni F."/>
            <person name="Magnuson J."/>
            <person name="Mondo S."/>
            <person name="Nolan M."/>
            <person name="Ohm R."/>
            <person name="Pangilinan J."/>
            <person name="Park H.-J."/>
            <person name="Ramirez L."/>
            <person name="Alfaro M."/>
            <person name="Sun H."/>
            <person name="Tritt A."/>
            <person name="Yoshinaga Y."/>
            <person name="Zwiers L.-H."/>
            <person name="Turgeon B."/>
            <person name="Goodwin S."/>
            <person name="Spatafora J."/>
            <person name="Crous P."/>
            <person name="Grigoriev I."/>
        </authorList>
    </citation>
    <scope>NUCLEOTIDE SEQUENCE</scope>
    <source>
        <strain evidence="3">ATCC 74209</strain>
    </source>
</reference>
<dbReference type="OrthoDB" id="5366541at2759"/>
<dbReference type="InterPro" id="IPR000626">
    <property type="entry name" value="Ubiquitin-like_dom"/>
</dbReference>
<keyword evidence="4" id="KW-1185">Reference proteome</keyword>
<dbReference type="Proteomes" id="UP000799536">
    <property type="component" value="Unassembled WGS sequence"/>
</dbReference>
<proteinExistence type="predicted"/>
<feature type="compositionally biased region" description="Low complexity" evidence="1">
    <location>
        <begin position="53"/>
        <end position="72"/>
    </location>
</feature>
<evidence type="ECO:0000256" key="1">
    <source>
        <dbReference type="SAM" id="MobiDB-lite"/>
    </source>
</evidence>
<feature type="compositionally biased region" description="Pro residues" evidence="1">
    <location>
        <begin position="43"/>
        <end position="52"/>
    </location>
</feature>
<evidence type="ECO:0000313" key="4">
    <source>
        <dbReference type="Proteomes" id="UP000799536"/>
    </source>
</evidence>
<accession>A0A9P4JQI3</accession>
<feature type="domain" description="Ubiquitin-like" evidence="2">
    <location>
        <begin position="73"/>
        <end position="136"/>
    </location>
</feature>
<name>A0A9P4JQI3_9PLEO</name>
<dbReference type="Pfam" id="PF12754">
    <property type="entry name" value="Get5_N"/>
    <property type="match status" value="1"/>
</dbReference>
<dbReference type="InterPro" id="IPR049256">
    <property type="entry name" value="Get5_C"/>
</dbReference>
<gene>
    <name evidence="3" type="ORF">GQ43DRAFT_478819</name>
</gene>
<organism evidence="3 4">
    <name type="scientific">Delitschia confertaspora ATCC 74209</name>
    <dbReference type="NCBI Taxonomy" id="1513339"/>
    <lineage>
        <taxon>Eukaryota</taxon>
        <taxon>Fungi</taxon>
        <taxon>Dikarya</taxon>
        <taxon>Ascomycota</taxon>
        <taxon>Pezizomycotina</taxon>
        <taxon>Dothideomycetes</taxon>
        <taxon>Pleosporomycetidae</taxon>
        <taxon>Pleosporales</taxon>
        <taxon>Delitschiaceae</taxon>
        <taxon>Delitschia</taxon>
    </lineage>
</organism>
<dbReference type="Pfam" id="PF17183">
    <property type="entry name" value="Get5_C"/>
    <property type="match status" value="1"/>
</dbReference>
<dbReference type="Gene3D" id="1.10.286.70">
    <property type="entry name" value="Get5 dimerization domain"/>
    <property type="match status" value="1"/>
</dbReference>
<comment type="caution">
    <text evidence="3">The sequence shown here is derived from an EMBL/GenBank/DDBJ whole genome shotgun (WGS) entry which is preliminary data.</text>
</comment>
<dbReference type="InterPro" id="IPR029071">
    <property type="entry name" value="Ubiquitin-like_domsf"/>
</dbReference>
<feature type="region of interest" description="Disordered" evidence="1">
    <location>
        <begin position="37"/>
        <end position="72"/>
    </location>
</feature>
<dbReference type="PROSITE" id="PS50053">
    <property type="entry name" value="UBIQUITIN_2"/>
    <property type="match status" value="1"/>
</dbReference>
<dbReference type="InterPro" id="IPR024737">
    <property type="entry name" value="Get5_N"/>
</dbReference>
<dbReference type="SUPFAM" id="SSF54236">
    <property type="entry name" value="Ubiquitin-like"/>
    <property type="match status" value="1"/>
</dbReference>
<protein>
    <recommendedName>
        <fullName evidence="2">Ubiquitin-like domain-containing protein</fullName>
    </recommendedName>
</protein>
<dbReference type="CDD" id="cd17039">
    <property type="entry name" value="Ubl_ubiquitin_like"/>
    <property type="match status" value="1"/>
</dbReference>